<gene>
    <name evidence="1" type="ORF">M413DRAFT_72719</name>
</gene>
<name>A0A0C3CA03_HEBCY</name>
<organism evidence="1 2">
    <name type="scientific">Hebeloma cylindrosporum</name>
    <dbReference type="NCBI Taxonomy" id="76867"/>
    <lineage>
        <taxon>Eukaryota</taxon>
        <taxon>Fungi</taxon>
        <taxon>Dikarya</taxon>
        <taxon>Basidiomycota</taxon>
        <taxon>Agaricomycotina</taxon>
        <taxon>Agaricomycetes</taxon>
        <taxon>Agaricomycetidae</taxon>
        <taxon>Agaricales</taxon>
        <taxon>Agaricineae</taxon>
        <taxon>Hymenogastraceae</taxon>
        <taxon>Hebeloma</taxon>
    </lineage>
</organism>
<accession>A0A0C3CA03</accession>
<sequence length="105" mass="12109">MAFDEYEEDAPYEKFKEAVINSYPEAAMLEKGSLARLEQICRENQRIGLKDLKTLLAFKRAFTMEAKKLQKPPTLIENHALVTKFAGCLTDSFRENVFSRLDMQS</sequence>
<dbReference type="Proteomes" id="UP000053424">
    <property type="component" value="Unassembled WGS sequence"/>
</dbReference>
<feature type="non-terminal residue" evidence="1">
    <location>
        <position position="105"/>
    </location>
</feature>
<dbReference type="OrthoDB" id="2962718at2759"/>
<dbReference type="AlphaFoldDB" id="A0A0C3CA03"/>
<evidence type="ECO:0000313" key="1">
    <source>
        <dbReference type="EMBL" id="KIM40426.1"/>
    </source>
</evidence>
<reference evidence="1 2" key="1">
    <citation type="submission" date="2014-04" db="EMBL/GenBank/DDBJ databases">
        <authorList>
            <consortium name="DOE Joint Genome Institute"/>
            <person name="Kuo A."/>
            <person name="Gay G."/>
            <person name="Dore J."/>
            <person name="Kohler A."/>
            <person name="Nagy L.G."/>
            <person name="Floudas D."/>
            <person name="Copeland A."/>
            <person name="Barry K.W."/>
            <person name="Cichocki N."/>
            <person name="Veneault-Fourrey C."/>
            <person name="LaButti K."/>
            <person name="Lindquist E.A."/>
            <person name="Lipzen A."/>
            <person name="Lundell T."/>
            <person name="Morin E."/>
            <person name="Murat C."/>
            <person name="Sun H."/>
            <person name="Tunlid A."/>
            <person name="Henrissat B."/>
            <person name="Grigoriev I.V."/>
            <person name="Hibbett D.S."/>
            <person name="Martin F."/>
            <person name="Nordberg H.P."/>
            <person name="Cantor M.N."/>
            <person name="Hua S.X."/>
        </authorList>
    </citation>
    <scope>NUCLEOTIDE SEQUENCE [LARGE SCALE GENOMIC DNA]</scope>
    <source>
        <strain evidence="2">h7</strain>
    </source>
</reference>
<proteinExistence type="predicted"/>
<keyword evidence="2" id="KW-1185">Reference proteome</keyword>
<protein>
    <submittedName>
        <fullName evidence="1">Uncharacterized protein</fullName>
    </submittedName>
</protein>
<evidence type="ECO:0000313" key="2">
    <source>
        <dbReference type="Proteomes" id="UP000053424"/>
    </source>
</evidence>
<dbReference type="HOGENOM" id="CLU_2242907_0_0_1"/>
<dbReference type="EMBL" id="KN831782">
    <property type="protein sequence ID" value="KIM40426.1"/>
    <property type="molecule type" value="Genomic_DNA"/>
</dbReference>
<reference evidence="2" key="2">
    <citation type="submission" date="2015-01" db="EMBL/GenBank/DDBJ databases">
        <title>Evolutionary Origins and Diversification of the Mycorrhizal Mutualists.</title>
        <authorList>
            <consortium name="DOE Joint Genome Institute"/>
            <consortium name="Mycorrhizal Genomics Consortium"/>
            <person name="Kohler A."/>
            <person name="Kuo A."/>
            <person name="Nagy L.G."/>
            <person name="Floudas D."/>
            <person name="Copeland A."/>
            <person name="Barry K.W."/>
            <person name="Cichocki N."/>
            <person name="Veneault-Fourrey C."/>
            <person name="LaButti K."/>
            <person name="Lindquist E.A."/>
            <person name="Lipzen A."/>
            <person name="Lundell T."/>
            <person name="Morin E."/>
            <person name="Murat C."/>
            <person name="Riley R."/>
            <person name="Ohm R."/>
            <person name="Sun H."/>
            <person name="Tunlid A."/>
            <person name="Henrissat B."/>
            <person name="Grigoriev I.V."/>
            <person name="Hibbett D.S."/>
            <person name="Martin F."/>
        </authorList>
    </citation>
    <scope>NUCLEOTIDE SEQUENCE [LARGE SCALE GENOMIC DNA]</scope>
    <source>
        <strain evidence="2">h7</strain>
    </source>
</reference>